<dbReference type="GO" id="GO:0019693">
    <property type="term" value="P:ribose phosphate metabolic process"/>
    <property type="evidence" value="ECO:0007669"/>
    <property type="project" value="TreeGrafter"/>
</dbReference>
<dbReference type="InterPro" id="IPR015797">
    <property type="entry name" value="NUDIX_hydrolase-like_dom_sf"/>
</dbReference>
<feature type="domain" description="Nudix hydrolase" evidence="8">
    <location>
        <begin position="31"/>
        <end position="165"/>
    </location>
</feature>
<dbReference type="Pfam" id="PF00293">
    <property type="entry name" value="NUDIX"/>
    <property type="match status" value="1"/>
</dbReference>
<comment type="similarity">
    <text evidence="3">Belongs to the Nudix hydrolase family. NudK subfamily.</text>
</comment>
<dbReference type="SUPFAM" id="SSF55811">
    <property type="entry name" value="Nudix"/>
    <property type="match status" value="1"/>
</dbReference>
<comment type="catalytic activity">
    <reaction evidence="1">
        <text>GDP-alpha-D-mannose + H2O = alpha-D-mannose 1-phosphate + GMP + 2 H(+)</text>
        <dbReference type="Rhea" id="RHEA:27978"/>
        <dbReference type="ChEBI" id="CHEBI:15377"/>
        <dbReference type="ChEBI" id="CHEBI:15378"/>
        <dbReference type="ChEBI" id="CHEBI:57527"/>
        <dbReference type="ChEBI" id="CHEBI:58115"/>
        <dbReference type="ChEBI" id="CHEBI:58409"/>
    </reaction>
</comment>
<evidence type="ECO:0000256" key="5">
    <source>
        <dbReference type="ARBA" id="ARBA00022801"/>
    </source>
</evidence>
<dbReference type="RefSeq" id="WP_145076017.1">
    <property type="nucleotide sequence ID" value="NZ_CP036298.1"/>
</dbReference>
<dbReference type="EMBL" id="CP036298">
    <property type="protein sequence ID" value="QDV23253.1"/>
    <property type="molecule type" value="Genomic_DNA"/>
</dbReference>
<dbReference type="Proteomes" id="UP000318017">
    <property type="component" value="Chromosome"/>
</dbReference>
<dbReference type="AlphaFoldDB" id="A0A518G3T1"/>
<comment type="cofactor">
    <cofactor evidence="2">
        <name>Mg(2+)</name>
        <dbReference type="ChEBI" id="CHEBI:18420"/>
    </cofactor>
</comment>
<dbReference type="PANTHER" id="PTHR11839:SF18">
    <property type="entry name" value="NUDIX HYDROLASE DOMAIN-CONTAINING PROTEIN"/>
    <property type="match status" value="1"/>
</dbReference>
<proteinExistence type="inferred from homology"/>
<dbReference type="OrthoDB" id="9794310at2"/>
<dbReference type="Gene3D" id="3.90.79.10">
    <property type="entry name" value="Nucleoside Triphosphate Pyrophosphohydrolase"/>
    <property type="match status" value="1"/>
</dbReference>
<evidence type="ECO:0000256" key="2">
    <source>
        <dbReference type="ARBA" id="ARBA00001946"/>
    </source>
</evidence>
<dbReference type="GO" id="GO:0016787">
    <property type="term" value="F:hydrolase activity"/>
    <property type="evidence" value="ECO:0007669"/>
    <property type="project" value="UniProtKB-KW"/>
</dbReference>
<gene>
    <name evidence="9" type="primary">nudF_2</name>
    <name evidence="9" type="ORF">Q31a_15510</name>
</gene>
<dbReference type="InterPro" id="IPR000086">
    <property type="entry name" value="NUDIX_hydrolase_dom"/>
</dbReference>
<dbReference type="KEGG" id="ahel:Q31a_15510"/>
<sequence length="179" mass="19905">MDPSEDEELAWQGAHLHVNRRGAWEFVSRNSRRSAVGIVAVHEDLRVVLVEQFRPPVGRRLIELPAGLAGDIVGAENEDLIVAAKRELVEETGYVAAEWRLLVHGYSSPGLTDESITLFLAQGLERISQGGGVEGESIQIHEIPMDHILTWLRERKQSTDLKLLAALFAAREAIEQPRS</sequence>
<dbReference type="PROSITE" id="PS51462">
    <property type="entry name" value="NUDIX"/>
    <property type="match status" value="1"/>
</dbReference>
<dbReference type="CDD" id="cd03424">
    <property type="entry name" value="NUDIX_ADPRase_Nudt5_UGPPase_Nudt14"/>
    <property type="match status" value="1"/>
</dbReference>
<evidence type="ECO:0000256" key="3">
    <source>
        <dbReference type="ARBA" id="ARBA00007275"/>
    </source>
</evidence>
<organism evidence="9 10">
    <name type="scientific">Aureliella helgolandensis</name>
    <dbReference type="NCBI Taxonomy" id="2527968"/>
    <lineage>
        <taxon>Bacteria</taxon>
        <taxon>Pseudomonadati</taxon>
        <taxon>Planctomycetota</taxon>
        <taxon>Planctomycetia</taxon>
        <taxon>Pirellulales</taxon>
        <taxon>Pirellulaceae</taxon>
        <taxon>Aureliella</taxon>
    </lineage>
</organism>
<reference evidence="9 10" key="1">
    <citation type="submission" date="2019-02" db="EMBL/GenBank/DDBJ databases">
        <title>Deep-cultivation of Planctomycetes and their phenomic and genomic characterization uncovers novel biology.</title>
        <authorList>
            <person name="Wiegand S."/>
            <person name="Jogler M."/>
            <person name="Boedeker C."/>
            <person name="Pinto D."/>
            <person name="Vollmers J."/>
            <person name="Rivas-Marin E."/>
            <person name="Kohn T."/>
            <person name="Peeters S.H."/>
            <person name="Heuer A."/>
            <person name="Rast P."/>
            <person name="Oberbeckmann S."/>
            <person name="Bunk B."/>
            <person name="Jeske O."/>
            <person name="Meyerdierks A."/>
            <person name="Storesund J.E."/>
            <person name="Kallscheuer N."/>
            <person name="Luecker S."/>
            <person name="Lage O.M."/>
            <person name="Pohl T."/>
            <person name="Merkel B.J."/>
            <person name="Hornburger P."/>
            <person name="Mueller R.-W."/>
            <person name="Bruemmer F."/>
            <person name="Labrenz M."/>
            <person name="Spormann A.M."/>
            <person name="Op den Camp H."/>
            <person name="Overmann J."/>
            <person name="Amann R."/>
            <person name="Jetten M.S.M."/>
            <person name="Mascher T."/>
            <person name="Medema M.H."/>
            <person name="Devos D.P."/>
            <person name="Kaster A.-K."/>
            <person name="Ovreas L."/>
            <person name="Rohde M."/>
            <person name="Galperin M.Y."/>
            <person name="Jogler C."/>
        </authorList>
    </citation>
    <scope>NUCLEOTIDE SEQUENCE [LARGE SCALE GENOMIC DNA]</scope>
    <source>
        <strain evidence="9 10">Q31a</strain>
    </source>
</reference>
<evidence type="ECO:0000256" key="1">
    <source>
        <dbReference type="ARBA" id="ARBA00000847"/>
    </source>
</evidence>
<keyword evidence="10" id="KW-1185">Reference proteome</keyword>
<accession>A0A518G3T1</accession>
<evidence type="ECO:0000256" key="4">
    <source>
        <dbReference type="ARBA" id="ARBA00016377"/>
    </source>
</evidence>
<evidence type="ECO:0000256" key="7">
    <source>
        <dbReference type="ARBA" id="ARBA00032272"/>
    </source>
</evidence>
<dbReference type="GO" id="GO:0006753">
    <property type="term" value="P:nucleoside phosphate metabolic process"/>
    <property type="evidence" value="ECO:0007669"/>
    <property type="project" value="TreeGrafter"/>
</dbReference>
<keyword evidence="5 9" id="KW-0378">Hydrolase</keyword>
<dbReference type="PANTHER" id="PTHR11839">
    <property type="entry name" value="UDP/ADP-SUGAR PYROPHOSPHATASE"/>
    <property type="match status" value="1"/>
</dbReference>
<evidence type="ECO:0000313" key="9">
    <source>
        <dbReference type="EMBL" id="QDV23253.1"/>
    </source>
</evidence>
<protein>
    <recommendedName>
        <fullName evidence="4">GDP-mannose pyrophosphatase</fullName>
    </recommendedName>
    <alternativeName>
        <fullName evidence="6">GDP-mannose hydrolase</fullName>
    </alternativeName>
    <alternativeName>
        <fullName evidence="7">GDPMK</fullName>
    </alternativeName>
</protein>
<evidence type="ECO:0000313" key="10">
    <source>
        <dbReference type="Proteomes" id="UP000318017"/>
    </source>
</evidence>
<name>A0A518G3T1_9BACT</name>
<evidence type="ECO:0000256" key="6">
    <source>
        <dbReference type="ARBA" id="ARBA00032162"/>
    </source>
</evidence>
<evidence type="ECO:0000259" key="8">
    <source>
        <dbReference type="PROSITE" id="PS51462"/>
    </source>
</evidence>